<feature type="compositionally biased region" description="Basic and acidic residues" evidence="4">
    <location>
        <begin position="601"/>
        <end position="612"/>
    </location>
</feature>
<feature type="region of interest" description="Disordered" evidence="4">
    <location>
        <begin position="360"/>
        <end position="382"/>
    </location>
</feature>
<evidence type="ECO:0000313" key="7">
    <source>
        <dbReference type="Proteomes" id="UP001497525"/>
    </source>
</evidence>
<comment type="caution">
    <text evidence="6">The sequence shown here is derived from an EMBL/GenBank/DDBJ whole genome shotgun (WGS) entry which is preliminary data.</text>
</comment>
<dbReference type="SUPFAM" id="SSF52402">
    <property type="entry name" value="Adenine nucleotide alpha hydrolases-like"/>
    <property type="match status" value="1"/>
</dbReference>
<evidence type="ECO:0000259" key="5">
    <source>
        <dbReference type="Pfam" id="PF00733"/>
    </source>
</evidence>
<keyword evidence="3" id="KW-0315">Glutamine amidotransferase</keyword>
<accession>A0AAV2T4R2</accession>
<gene>
    <name evidence="6" type="ORF">CDAUBV1_LOCUS4868</name>
</gene>
<proteinExistence type="predicted"/>
<evidence type="ECO:0000256" key="4">
    <source>
        <dbReference type="SAM" id="MobiDB-lite"/>
    </source>
</evidence>
<dbReference type="AlphaFoldDB" id="A0AAV2T4R2"/>
<dbReference type="GO" id="GO:0004066">
    <property type="term" value="F:asparagine synthase (glutamine-hydrolyzing) activity"/>
    <property type="evidence" value="ECO:0007669"/>
    <property type="project" value="InterPro"/>
</dbReference>
<evidence type="ECO:0000256" key="2">
    <source>
        <dbReference type="ARBA" id="ARBA00022888"/>
    </source>
</evidence>
<dbReference type="SUPFAM" id="SSF56235">
    <property type="entry name" value="N-terminal nucleophile aminohydrolases (Ntn hydrolases)"/>
    <property type="match status" value="1"/>
</dbReference>
<feature type="region of interest" description="Disordered" evidence="4">
    <location>
        <begin position="601"/>
        <end position="623"/>
    </location>
</feature>
<sequence length="623" mass="68749">MCGIAFGFVPSSSCCQPATVNTLNELEKVFGRSLSVLHRRGPEACSGKRIKLPKEFGDRELLSICCTLCQRGSTITPQPLCSKNSALGTSYTLLWNGEAFFCAHNSVHTKLFQDPKNNDAALLCDIFSGLSRPEELMSMLASLCGPFSFVLVEFPSCRVYFGRDRFGRRSLVGQRRTMPCEGSELEIQCISSALLPSLTHKDVDDDLWFEIPAAGVFVADIVGTNEDVHLSNVCLYPWTQNDVLPAGMKVQVMPQPLTVQTTGFHDLSILSENEACEQFLALLSLAVRDRVLLASPVCAHCSGRSMKAGRLGHIDPICNHAHFAVLFSGGVDSTVIAALCDRYVPPDQPIDLINVAFDQKGSTDSKSGAAKPIPASEAPDRRTSLESLKELRHIAPNRKWQLVMVDVSVEELQHIRSSYIKNLFLPGQWTVLDDSLGMAIWFAALGRGRLYDTSVSCPDHLCETDNTYTSPAKVVFIGSGIDEQLAGYSRHRAIFNKHGAEAVEKELRMEIDRIGERNLGRDDRMVSDHGREGRYPYLDERVVEFLSQLPLSLRADLSLPRGIGEKKLLRQVAVNLGLDQAAHQPKRAMQFGSRIAKAERTGRLRGSADRVKFVPAEEAQNSN</sequence>
<keyword evidence="2" id="KW-0061">Asparagine biosynthesis</keyword>
<dbReference type="EMBL" id="CAXLJL010000120">
    <property type="protein sequence ID" value="CAL5132159.1"/>
    <property type="molecule type" value="Genomic_DNA"/>
</dbReference>
<reference evidence="6" key="1">
    <citation type="submission" date="2024-06" db="EMBL/GenBank/DDBJ databases">
        <authorList>
            <person name="Liu X."/>
            <person name="Lenzi L."/>
            <person name="Haldenby T S."/>
            <person name="Uol C."/>
        </authorList>
    </citation>
    <scope>NUCLEOTIDE SEQUENCE</scope>
</reference>
<evidence type="ECO:0000313" key="6">
    <source>
        <dbReference type="EMBL" id="CAL5132159.1"/>
    </source>
</evidence>
<dbReference type="PANTHER" id="PTHR45937">
    <property type="entry name" value="ASPARAGINE SYNTHETASE DOMAIN-CONTAINING PROTEIN 1"/>
    <property type="match status" value="1"/>
</dbReference>
<protein>
    <recommendedName>
        <fullName evidence="5">Asparagine synthetase domain-containing protein</fullName>
    </recommendedName>
</protein>
<dbReference type="InterPro" id="IPR001962">
    <property type="entry name" value="Asn_synthase"/>
</dbReference>
<dbReference type="Gene3D" id="3.40.50.620">
    <property type="entry name" value="HUPs"/>
    <property type="match status" value="1"/>
</dbReference>
<evidence type="ECO:0000256" key="1">
    <source>
        <dbReference type="ARBA" id="ARBA00022605"/>
    </source>
</evidence>
<dbReference type="InterPro" id="IPR029055">
    <property type="entry name" value="Ntn_hydrolases_N"/>
</dbReference>
<feature type="domain" description="Asparagine synthetase" evidence="5">
    <location>
        <begin position="498"/>
        <end position="598"/>
    </location>
</feature>
<dbReference type="InterPro" id="IPR014729">
    <property type="entry name" value="Rossmann-like_a/b/a_fold"/>
</dbReference>
<dbReference type="Pfam" id="PF00733">
    <property type="entry name" value="Asn_synthase"/>
    <property type="match status" value="2"/>
</dbReference>
<evidence type="ECO:0000256" key="3">
    <source>
        <dbReference type="ARBA" id="ARBA00022962"/>
    </source>
</evidence>
<dbReference type="Gene3D" id="3.60.20.10">
    <property type="entry name" value="Glutamine Phosphoribosylpyrophosphate, subunit 1, domain 1"/>
    <property type="match status" value="1"/>
</dbReference>
<dbReference type="GO" id="GO:0006529">
    <property type="term" value="P:asparagine biosynthetic process"/>
    <property type="evidence" value="ECO:0007669"/>
    <property type="project" value="UniProtKB-KW"/>
</dbReference>
<dbReference type="PANTHER" id="PTHR45937:SF1">
    <property type="entry name" value="ASPARAGINE SYNTHETASE DOMAIN-CONTAINING PROTEIN 1"/>
    <property type="match status" value="1"/>
</dbReference>
<dbReference type="Proteomes" id="UP001497525">
    <property type="component" value="Unassembled WGS sequence"/>
</dbReference>
<organism evidence="6 7">
    <name type="scientific">Calicophoron daubneyi</name>
    <name type="common">Rumen fluke</name>
    <name type="synonym">Paramphistomum daubneyi</name>
    <dbReference type="NCBI Taxonomy" id="300641"/>
    <lineage>
        <taxon>Eukaryota</taxon>
        <taxon>Metazoa</taxon>
        <taxon>Spiralia</taxon>
        <taxon>Lophotrochozoa</taxon>
        <taxon>Platyhelminthes</taxon>
        <taxon>Trematoda</taxon>
        <taxon>Digenea</taxon>
        <taxon>Plagiorchiida</taxon>
        <taxon>Pronocephalata</taxon>
        <taxon>Paramphistomoidea</taxon>
        <taxon>Paramphistomidae</taxon>
        <taxon>Calicophoron</taxon>
    </lineage>
</organism>
<keyword evidence="1" id="KW-0028">Amino-acid biosynthesis</keyword>
<dbReference type="InterPro" id="IPR051857">
    <property type="entry name" value="Asn_synthetase_domain"/>
</dbReference>
<feature type="domain" description="Asparagine synthetase" evidence="5">
    <location>
        <begin position="323"/>
        <end position="366"/>
    </location>
</feature>
<dbReference type="CDD" id="cd01991">
    <property type="entry name" value="Asn_synthase_B_C"/>
    <property type="match status" value="1"/>
</dbReference>
<name>A0AAV2T4R2_CALDB</name>